<accession>A0A645BEY5</accession>
<comment type="caution">
    <text evidence="1">The sequence shown here is derived from an EMBL/GenBank/DDBJ whole genome shotgun (WGS) entry which is preliminary data.</text>
</comment>
<proteinExistence type="predicted"/>
<protein>
    <submittedName>
        <fullName evidence="1">Uncharacterized protein</fullName>
    </submittedName>
</protein>
<dbReference type="EMBL" id="VSSQ01019729">
    <property type="protein sequence ID" value="MPM64015.1"/>
    <property type="molecule type" value="Genomic_DNA"/>
</dbReference>
<name>A0A645BEY5_9ZZZZ</name>
<evidence type="ECO:0000313" key="1">
    <source>
        <dbReference type="EMBL" id="MPM64015.1"/>
    </source>
</evidence>
<organism evidence="1">
    <name type="scientific">bioreactor metagenome</name>
    <dbReference type="NCBI Taxonomy" id="1076179"/>
    <lineage>
        <taxon>unclassified sequences</taxon>
        <taxon>metagenomes</taxon>
        <taxon>ecological metagenomes</taxon>
    </lineage>
</organism>
<dbReference type="AlphaFoldDB" id="A0A645BEY5"/>
<sequence length="80" mass="9484">MAYPEQQWKEAKSKCRLNDEAIRKAKEMGLNPKSLIKNIPSKQQLWKLSVQEWIEEMWESRQEKARKKQLKKQAEQAGGN</sequence>
<reference evidence="1" key="1">
    <citation type="submission" date="2019-08" db="EMBL/GenBank/DDBJ databases">
        <authorList>
            <person name="Kucharzyk K."/>
            <person name="Murdoch R.W."/>
            <person name="Higgins S."/>
            <person name="Loffler F."/>
        </authorList>
    </citation>
    <scope>NUCLEOTIDE SEQUENCE</scope>
</reference>
<gene>
    <name evidence="1" type="ORF">SDC9_110900</name>
</gene>